<reference evidence="1" key="1">
    <citation type="submission" date="2020-05" db="EMBL/GenBank/DDBJ databases">
        <authorList>
            <person name="Chiriac C."/>
            <person name="Salcher M."/>
            <person name="Ghai R."/>
            <person name="Kavagutti S V."/>
        </authorList>
    </citation>
    <scope>NUCLEOTIDE SEQUENCE</scope>
</reference>
<proteinExistence type="predicted"/>
<sequence length="198" mass="20723">MTGPSTLRAMVCAALLVATGCSSDGTAAPAPPPPSATYGIGADPVSAAEIEDGCPAPSRRTAFPPDGVLPPDPVAFRLCNALEQGGRGRQFDLDVRPELLRSGASDLADDINQLAPALRDQGGDGFCNADLGSDLLIWFAYADGEAFAVRYQRHGCRDVIVDASTRRGADRRLETTVTTLLDTSDQVASGETMRTVKS</sequence>
<dbReference type="AlphaFoldDB" id="A0A6J6PLD6"/>
<evidence type="ECO:0000313" key="1">
    <source>
        <dbReference type="EMBL" id="CAB4700301.1"/>
    </source>
</evidence>
<name>A0A6J6PLD6_9ZZZZ</name>
<gene>
    <name evidence="1" type="ORF">UFOPK2579_00908</name>
</gene>
<dbReference type="EMBL" id="CAEZXR010000086">
    <property type="protein sequence ID" value="CAB4700301.1"/>
    <property type="molecule type" value="Genomic_DNA"/>
</dbReference>
<organism evidence="1">
    <name type="scientific">freshwater metagenome</name>
    <dbReference type="NCBI Taxonomy" id="449393"/>
    <lineage>
        <taxon>unclassified sequences</taxon>
        <taxon>metagenomes</taxon>
        <taxon>ecological metagenomes</taxon>
    </lineage>
</organism>
<accession>A0A6J6PLD6</accession>
<protein>
    <submittedName>
        <fullName evidence="1">Unannotated protein</fullName>
    </submittedName>
</protein>